<keyword evidence="2" id="KW-1185">Reference proteome</keyword>
<dbReference type="Proteomes" id="UP000323000">
    <property type="component" value="Chromosome 7"/>
</dbReference>
<dbReference type="AlphaFoldDB" id="A0A5C7HQ63"/>
<organism evidence="1 2">
    <name type="scientific">Acer yangbiense</name>
    <dbReference type="NCBI Taxonomy" id="1000413"/>
    <lineage>
        <taxon>Eukaryota</taxon>
        <taxon>Viridiplantae</taxon>
        <taxon>Streptophyta</taxon>
        <taxon>Embryophyta</taxon>
        <taxon>Tracheophyta</taxon>
        <taxon>Spermatophyta</taxon>
        <taxon>Magnoliopsida</taxon>
        <taxon>eudicotyledons</taxon>
        <taxon>Gunneridae</taxon>
        <taxon>Pentapetalae</taxon>
        <taxon>rosids</taxon>
        <taxon>malvids</taxon>
        <taxon>Sapindales</taxon>
        <taxon>Sapindaceae</taxon>
        <taxon>Hippocastanoideae</taxon>
        <taxon>Acereae</taxon>
        <taxon>Acer</taxon>
    </lineage>
</organism>
<evidence type="ECO:0000313" key="2">
    <source>
        <dbReference type="Proteomes" id="UP000323000"/>
    </source>
</evidence>
<protein>
    <submittedName>
        <fullName evidence="1">Uncharacterized protein</fullName>
    </submittedName>
</protein>
<reference evidence="2" key="1">
    <citation type="journal article" date="2019" name="Gigascience">
        <title>De novo genome assembly of the endangered Acer yangbiense, a plant species with extremely small populations endemic to Yunnan Province, China.</title>
        <authorList>
            <person name="Yang J."/>
            <person name="Wariss H.M."/>
            <person name="Tao L."/>
            <person name="Zhang R."/>
            <person name="Yun Q."/>
            <person name="Hollingsworth P."/>
            <person name="Dao Z."/>
            <person name="Luo G."/>
            <person name="Guo H."/>
            <person name="Ma Y."/>
            <person name="Sun W."/>
        </authorList>
    </citation>
    <scope>NUCLEOTIDE SEQUENCE [LARGE SCALE GENOMIC DNA]</scope>
    <source>
        <strain evidence="2">cv. Malutang</strain>
    </source>
</reference>
<proteinExistence type="predicted"/>
<accession>A0A5C7HQ63</accession>
<gene>
    <name evidence="1" type="ORF">EZV62_016798</name>
</gene>
<evidence type="ECO:0000313" key="1">
    <source>
        <dbReference type="EMBL" id="TXG58969.1"/>
    </source>
</evidence>
<comment type="caution">
    <text evidence="1">The sequence shown here is derived from an EMBL/GenBank/DDBJ whole genome shotgun (WGS) entry which is preliminary data.</text>
</comment>
<sequence length="89" mass="9545">MPLVTSKHIKDSILGMNNLCGREAHDGLGGLVYRPDVVGPMPRPCGAPPLSRIGLTALRPCGAPPLSRIEGAHYITKSFQSVVKDRKLD</sequence>
<dbReference type="EMBL" id="VAHF01000007">
    <property type="protein sequence ID" value="TXG58969.1"/>
    <property type="molecule type" value="Genomic_DNA"/>
</dbReference>
<name>A0A5C7HQ63_9ROSI</name>
<dbReference type="OrthoDB" id="6500128at2759"/>